<dbReference type="InterPro" id="IPR001509">
    <property type="entry name" value="Epimerase_deHydtase"/>
</dbReference>
<proteinExistence type="inferred from homology"/>
<reference evidence="13 14" key="1">
    <citation type="submission" date="2021-01" db="EMBL/GenBank/DDBJ databases">
        <title>Whole genome shotgun sequence of Asanoa siamensis NBRC 107932.</title>
        <authorList>
            <person name="Komaki H."/>
            <person name="Tamura T."/>
        </authorList>
    </citation>
    <scope>NUCLEOTIDE SEQUENCE [LARGE SCALE GENOMIC DNA]</scope>
    <source>
        <strain evidence="13 14">NBRC 107932</strain>
    </source>
</reference>
<name>A0ABQ4CU83_9ACTN</name>
<protein>
    <recommendedName>
        <fullName evidence="6">UDP-glucose 4-epimerase</fullName>
        <ecNumber evidence="5">5.1.3.2</ecNumber>
    </recommendedName>
    <alternativeName>
        <fullName evidence="11">Galactowaldenase</fullName>
    </alternativeName>
    <alternativeName>
        <fullName evidence="10">UDP-galactose 4-epimerase</fullName>
    </alternativeName>
</protein>
<dbReference type="Gene3D" id="3.40.50.720">
    <property type="entry name" value="NAD(P)-binding Rossmann-like Domain"/>
    <property type="match status" value="1"/>
</dbReference>
<dbReference type="RefSeq" id="WP_203715736.1">
    <property type="nucleotide sequence ID" value="NZ_BONE01000035.1"/>
</dbReference>
<dbReference type="NCBIfam" id="TIGR01179">
    <property type="entry name" value="galE"/>
    <property type="match status" value="1"/>
</dbReference>
<evidence type="ECO:0000256" key="2">
    <source>
        <dbReference type="ARBA" id="ARBA00001911"/>
    </source>
</evidence>
<gene>
    <name evidence="13" type="primary">galE_1</name>
    <name evidence="13" type="ORF">Asi02nite_43670</name>
</gene>
<dbReference type="Gene3D" id="3.90.25.10">
    <property type="entry name" value="UDP-galactose 4-epimerase, domain 1"/>
    <property type="match status" value="1"/>
</dbReference>
<dbReference type="PANTHER" id="PTHR43725:SF53">
    <property type="entry name" value="UDP-ARABINOSE 4-EPIMERASE 1"/>
    <property type="match status" value="1"/>
</dbReference>
<evidence type="ECO:0000256" key="4">
    <source>
        <dbReference type="ARBA" id="ARBA00007637"/>
    </source>
</evidence>
<evidence type="ECO:0000256" key="10">
    <source>
        <dbReference type="ARBA" id="ARBA00031367"/>
    </source>
</evidence>
<organism evidence="13 14">
    <name type="scientific">Asanoa siamensis</name>
    <dbReference type="NCBI Taxonomy" id="926357"/>
    <lineage>
        <taxon>Bacteria</taxon>
        <taxon>Bacillati</taxon>
        <taxon>Actinomycetota</taxon>
        <taxon>Actinomycetes</taxon>
        <taxon>Micromonosporales</taxon>
        <taxon>Micromonosporaceae</taxon>
        <taxon>Asanoa</taxon>
    </lineage>
</organism>
<evidence type="ECO:0000256" key="8">
    <source>
        <dbReference type="ARBA" id="ARBA00023235"/>
    </source>
</evidence>
<sequence>MKVLIAGGAGFIGSTVASACLDAGITPVVLDSLVTGRAEYVRDRIFYEGDIADGALIDRIFADHPDISAVVHAAALIVVPESVSSPLRYYRENVAKSLDLIAHVTRNGCERYLFSSSASIYAPGADFTVDESSALRPESPYARTKAVMEWVLEDATNAYDLRVISLRYFNPIGADPKMRTGLQHAKPTHLLGRLITALEQDEEFQITGTDWPTRDGSGIRDFIHVWDLARAHVEALRRFDQVLPAGGDRRYDVLNLGSGTGTTVREFVDAFRRVADRPLRVAEAPSRPGDVVGSYTRTDKAAAALDWSCDYTVEDGIRHSLEWSTHRSAVLGE</sequence>
<evidence type="ECO:0000256" key="3">
    <source>
        <dbReference type="ARBA" id="ARBA00004947"/>
    </source>
</evidence>
<evidence type="ECO:0000256" key="7">
    <source>
        <dbReference type="ARBA" id="ARBA00023027"/>
    </source>
</evidence>
<comment type="similarity">
    <text evidence="4">Belongs to the NAD(P)-dependent epimerase/dehydratase family.</text>
</comment>
<evidence type="ECO:0000256" key="6">
    <source>
        <dbReference type="ARBA" id="ARBA00018569"/>
    </source>
</evidence>
<comment type="cofactor">
    <cofactor evidence="2">
        <name>NAD(+)</name>
        <dbReference type="ChEBI" id="CHEBI:57540"/>
    </cofactor>
</comment>
<comment type="catalytic activity">
    <reaction evidence="1">
        <text>UDP-alpha-D-glucose = UDP-alpha-D-galactose</text>
        <dbReference type="Rhea" id="RHEA:22168"/>
        <dbReference type="ChEBI" id="CHEBI:58885"/>
        <dbReference type="ChEBI" id="CHEBI:66914"/>
        <dbReference type="EC" id="5.1.3.2"/>
    </reaction>
</comment>
<evidence type="ECO:0000256" key="1">
    <source>
        <dbReference type="ARBA" id="ARBA00000083"/>
    </source>
</evidence>
<dbReference type="SUPFAM" id="SSF51735">
    <property type="entry name" value="NAD(P)-binding Rossmann-fold domains"/>
    <property type="match status" value="1"/>
</dbReference>
<dbReference type="EMBL" id="BONE01000035">
    <property type="protein sequence ID" value="GIF74849.1"/>
    <property type="molecule type" value="Genomic_DNA"/>
</dbReference>
<feature type="domain" description="NAD-dependent epimerase/dehydratase" evidence="12">
    <location>
        <begin position="3"/>
        <end position="242"/>
    </location>
</feature>
<keyword evidence="8" id="KW-0413">Isomerase</keyword>
<dbReference type="PROSITE" id="PS51257">
    <property type="entry name" value="PROKAR_LIPOPROTEIN"/>
    <property type="match status" value="1"/>
</dbReference>
<evidence type="ECO:0000256" key="5">
    <source>
        <dbReference type="ARBA" id="ARBA00013189"/>
    </source>
</evidence>
<evidence type="ECO:0000256" key="9">
    <source>
        <dbReference type="ARBA" id="ARBA00023277"/>
    </source>
</evidence>
<comment type="caution">
    <text evidence="13">The sequence shown here is derived from an EMBL/GenBank/DDBJ whole genome shotgun (WGS) entry which is preliminary data.</text>
</comment>
<keyword evidence="14" id="KW-1185">Reference proteome</keyword>
<evidence type="ECO:0000313" key="14">
    <source>
        <dbReference type="Proteomes" id="UP000604117"/>
    </source>
</evidence>
<dbReference type="InterPro" id="IPR036291">
    <property type="entry name" value="NAD(P)-bd_dom_sf"/>
</dbReference>
<evidence type="ECO:0000313" key="13">
    <source>
        <dbReference type="EMBL" id="GIF74849.1"/>
    </source>
</evidence>
<dbReference type="PANTHER" id="PTHR43725">
    <property type="entry name" value="UDP-GLUCOSE 4-EPIMERASE"/>
    <property type="match status" value="1"/>
</dbReference>
<dbReference type="Proteomes" id="UP000604117">
    <property type="component" value="Unassembled WGS sequence"/>
</dbReference>
<dbReference type="InterPro" id="IPR005886">
    <property type="entry name" value="UDP_G4E"/>
</dbReference>
<evidence type="ECO:0000259" key="12">
    <source>
        <dbReference type="Pfam" id="PF01370"/>
    </source>
</evidence>
<comment type="pathway">
    <text evidence="3">Carbohydrate metabolism; galactose metabolism.</text>
</comment>
<dbReference type="EC" id="5.1.3.2" evidence="5"/>
<dbReference type="Pfam" id="PF01370">
    <property type="entry name" value="Epimerase"/>
    <property type="match status" value="1"/>
</dbReference>
<keyword evidence="7" id="KW-0520">NAD</keyword>
<accession>A0ABQ4CU83</accession>
<evidence type="ECO:0000256" key="11">
    <source>
        <dbReference type="ARBA" id="ARBA00033067"/>
    </source>
</evidence>
<keyword evidence="9" id="KW-0119">Carbohydrate metabolism</keyword>